<name>A0ABS4T0Y1_9MICC</name>
<dbReference type="EMBL" id="JAGINX010000001">
    <property type="protein sequence ID" value="MBP2318105.1"/>
    <property type="molecule type" value="Genomic_DNA"/>
</dbReference>
<evidence type="ECO:0000313" key="3">
    <source>
        <dbReference type="EMBL" id="MBP2318105.1"/>
    </source>
</evidence>
<comment type="caution">
    <text evidence="3">The sequence shown here is derived from an EMBL/GenBank/DDBJ whole genome shotgun (WGS) entry which is preliminary data.</text>
</comment>
<protein>
    <submittedName>
        <fullName evidence="3">Glyoxylase-like metal-dependent hydrolase (Beta-lactamase superfamily II)</fullName>
    </submittedName>
</protein>
<evidence type="ECO:0000259" key="2">
    <source>
        <dbReference type="SMART" id="SM00849"/>
    </source>
</evidence>
<keyword evidence="4" id="KW-1185">Reference proteome</keyword>
<proteinExistence type="predicted"/>
<dbReference type="SMART" id="SM00849">
    <property type="entry name" value="Lactamase_B"/>
    <property type="match status" value="1"/>
</dbReference>
<accession>A0ABS4T0Y1</accession>
<dbReference type="PANTHER" id="PTHR46233:SF4">
    <property type="entry name" value="METALLO-BETA-LACTAMASE DOMAIN-CONTAINING PROTEIN"/>
    <property type="match status" value="1"/>
</dbReference>
<feature type="compositionally biased region" description="Basic and acidic residues" evidence="1">
    <location>
        <begin position="201"/>
        <end position="211"/>
    </location>
</feature>
<gene>
    <name evidence="3" type="ORF">JOF45_001124</name>
</gene>
<dbReference type="InterPro" id="IPR036866">
    <property type="entry name" value="RibonucZ/Hydroxyglut_hydro"/>
</dbReference>
<organism evidence="3 4">
    <name type="scientific">Nesterenkonia lacusekhoensis</name>
    <dbReference type="NCBI Taxonomy" id="150832"/>
    <lineage>
        <taxon>Bacteria</taxon>
        <taxon>Bacillati</taxon>
        <taxon>Actinomycetota</taxon>
        <taxon>Actinomycetes</taxon>
        <taxon>Micrococcales</taxon>
        <taxon>Micrococcaceae</taxon>
        <taxon>Nesterenkonia</taxon>
    </lineage>
</organism>
<dbReference type="InterPro" id="IPR001279">
    <property type="entry name" value="Metallo-B-lactamas"/>
</dbReference>
<dbReference type="Proteomes" id="UP001519331">
    <property type="component" value="Unassembled WGS sequence"/>
</dbReference>
<reference evidence="3 4" key="1">
    <citation type="submission" date="2021-03" db="EMBL/GenBank/DDBJ databases">
        <title>Sequencing the genomes of 1000 actinobacteria strains.</title>
        <authorList>
            <person name="Klenk H.-P."/>
        </authorList>
    </citation>
    <scope>NUCLEOTIDE SEQUENCE [LARGE SCALE GENOMIC DNA]</scope>
    <source>
        <strain evidence="3 4">DSM 12544</strain>
    </source>
</reference>
<dbReference type="RefSeq" id="WP_210048443.1">
    <property type="nucleotide sequence ID" value="NZ_JAGINX010000001.1"/>
</dbReference>
<dbReference type="SUPFAM" id="SSF56281">
    <property type="entry name" value="Metallo-hydrolase/oxidoreductase"/>
    <property type="match status" value="1"/>
</dbReference>
<evidence type="ECO:0000256" key="1">
    <source>
        <dbReference type="SAM" id="MobiDB-lite"/>
    </source>
</evidence>
<feature type="domain" description="Metallo-beta-lactamase" evidence="2">
    <location>
        <begin position="24"/>
        <end position="190"/>
    </location>
</feature>
<dbReference type="Pfam" id="PF00753">
    <property type="entry name" value="Lactamase_B"/>
    <property type="match status" value="1"/>
</dbReference>
<dbReference type="InterPro" id="IPR051453">
    <property type="entry name" value="MBL_Glyoxalase_II"/>
</dbReference>
<dbReference type="Gene3D" id="3.60.15.10">
    <property type="entry name" value="Ribonuclease Z/Hydroxyacylglutathione hydrolase-like"/>
    <property type="match status" value="1"/>
</dbReference>
<dbReference type="PANTHER" id="PTHR46233">
    <property type="entry name" value="HYDROXYACYLGLUTATHIONE HYDROLASE GLOC"/>
    <property type="match status" value="1"/>
</dbReference>
<sequence length="211" mass="22487">MNARIEHLETSGTFSLDGETHQVDNNIWIVGDDQEVIVIDPAHDAEAVEKAVDGRRVAAILLTHAHDDHIGQVKDVQARIGGDIHLNWEDKVLWEQVYPDGEPDVKISDGDTFTVAGTTLKALHTPGHSPGSTCYYAADLEGGVVFGGDTLFNGGPGATGRSYSSFETIVDSIRTVLFALPEDTAVKTGHGPSTTVGAEKPTVDEAVKNNS</sequence>
<feature type="region of interest" description="Disordered" evidence="1">
    <location>
        <begin position="187"/>
        <end position="211"/>
    </location>
</feature>
<evidence type="ECO:0000313" key="4">
    <source>
        <dbReference type="Proteomes" id="UP001519331"/>
    </source>
</evidence>
<dbReference type="CDD" id="cd06262">
    <property type="entry name" value="metallo-hydrolase-like_MBL-fold"/>
    <property type="match status" value="1"/>
</dbReference>